<gene>
    <name evidence="2" type="ORF">GCM10010361_63250</name>
</gene>
<evidence type="ECO:0000313" key="2">
    <source>
        <dbReference type="EMBL" id="GAA0489356.1"/>
    </source>
</evidence>
<dbReference type="Proteomes" id="UP001500909">
    <property type="component" value="Unassembled WGS sequence"/>
</dbReference>
<dbReference type="EMBL" id="BAAABY010000045">
    <property type="protein sequence ID" value="GAA0489356.1"/>
    <property type="molecule type" value="Genomic_DNA"/>
</dbReference>
<dbReference type="RefSeq" id="WP_346098752.1">
    <property type="nucleotide sequence ID" value="NZ_BAAABY010000045.1"/>
</dbReference>
<dbReference type="InterPro" id="IPR007278">
    <property type="entry name" value="DUF397"/>
</dbReference>
<evidence type="ECO:0000313" key="3">
    <source>
        <dbReference type="Proteomes" id="UP001500909"/>
    </source>
</evidence>
<accession>A0ABP3KY99</accession>
<feature type="domain" description="DUF397" evidence="1">
    <location>
        <begin position="26"/>
        <end position="76"/>
    </location>
</feature>
<name>A0ABP3KY99_9ACTN</name>
<sequence length="93" mass="9959">MSTVLNWFKSSYSSDQGGACVEVAVEWIKSSYSGSQGGDCVEVAVTPSVVHVRDSKDIARPGVTVSPDAWDSFTSLIRVDSKALAVESWSTRS</sequence>
<reference evidence="3" key="1">
    <citation type="journal article" date="2019" name="Int. J. Syst. Evol. Microbiol.">
        <title>The Global Catalogue of Microorganisms (GCM) 10K type strain sequencing project: providing services to taxonomists for standard genome sequencing and annotation.</title>
        <authorList>
            <consortium name="The Broad Institute Genomics Platform"/>
            <consortium name="The Broad Institute Genome Sequencing Center for Infectious Disease"/>
            <person name="Wu L."/>
            <person name="Ma J."/>
        </authorList>
    </citation>
    <scope>NUCLEOTIDE SEQUENCE [LARGE SCALE GENOMIC DNA]</scope>
    <source>
        <strain evidence="3">JCM 4805</strain>
    </source>
</reference>
<proteinExistence type="predicted"/>
<protein>
    <submittedName>
        <fullName evidence="2">DUF397 domain-containing protein</fullName>
    </submittedName>
</protein>
<comment type="caution">
    <text evidence="2">The sequence shown here is derived from an EMBL/GenBank/DDBJ whole genome shotgun (WGS) entry which is preliminary data.</text>
</comment>
<keyword evidence="3" id="KW-1185">Reference proteome</keyword>
<feature type="domain" description="DUF397" evidence="1">
    <location>
        <begin position="5"/>
        <end position="24"/>
    </location>
</feature>
<evidence type="ECO:0000259" key="1">
    <source>
        <dbReference type="Pfam" id="PF04149"/>
    </source>
</evidence>
<organism evidence="2 3">
    <name type="scientific">Streptomyces olivaceiscleroticus</name>
    <dbReference type="NCBI Taxonomy" id="68245"/>
    <lineage>
        <taxon>Bacteria</taxon>
        <taxon>Bacillati</taxon>
        <taxon>Actinomycetota</taxon>
        <taxon>Actinomycetes</taxon>
        <taxon>Kitasatosporales</taxon>
        <taxon>Streptomycetaceae</taxon>
        <taxon>Streptomyces</taxon>
    </lineage>
</organism>
<dbReference type="Pfam" id="PF04149">
    <property type="entry name" value="DUF397"/>
    <property type="match status" value="2"/>
</dbReference>